<dbReference type="EMBL" id="PDSK01000029">
    <property type="protein sequence ID" value="PIE35956.1"/>
    <property type="molecule type" value="Genomic_DNA"/>
</dbReference>
<dbReference type="Pfam" id="PF00528">
    <property type="entry name" value="BPD_transp_1"/>
    <property type="match status" value="1"/>
</dbReference>
<feature type="transmembrane region" description="Helical" evidence="5">
    <location>
        <begin position="156"/>
        <end position="184"/>
    </location>
</feature>
<comment type="subcellular location">
    <subcellularLocation>
        <location evidence="5">Cell membrane</location>
        <topology evidence="5">Multi-pass membrane protein</topology>
    </subcellularLocation>
    <subcellularLocation>
        <location evidence="1">Membrane</location>
        <topology evidence="1">Multi-pass membrane protein</topology>
    </subcellularLocation>
</comment>
<dbReference type="PROSITE" id="PS50928">
    <property type="entry name" value="ABC_TM1"/>
    <property type="match status" value="1"/>
</dbReference>
<evidence type="ECO:0000259" key="6">
    <source>
        <dbReference type="PROSITE" id="PS50928"/>
    </source>
</evidence>
<keyword evidence="3 5" id="KW-1133">Transmembrane helix</keyword>
<evidence type="ECO:0000256" key="1">
    <source>
        <dbReference type="ARBA" id="ARBA00004141"/>
    </source>
</evidence>
<dbReference type="CDD" id="cd06261">
    <property type="entry name" value="TM_PBP2"/>
    <property type="match status" value="1"/>
</dbReference>
<comment type="caution">
    <text evidence="7">The sequence shown here is derived from an EMBL/GenBank/DDBJ whole genome shotgun (WGS) entry which is preliminary data.</text>
</comment>
<gene>
    <name evidence="7" type="ORF">CSA56_02165</name>
</gene>
<dbReference type="SUPFAM" id="SSF161098">
    <property type="entry name" value="MetI-like"/>
    <property type="match status" value="1"/>
</dbReference>
<keyword evidence="5" id="KW-0813">Transport</keyword>
<dbReference type="Gene3D" id="1.10.3720.10">
    <property type="entry name" value="MetI-like"/>
    <property type="match status" value="1"/>
</dbReference>
<dbReference type="AlphaFoldDB" id="A0A2G6KJW9"/>
<comment type="similarity">
    <text evidence="5">Belongs to the binding-protein-dependent transport system permease family.</text>
</comment>
<evidence type="ECO:0000313" key="7">
    <source>
        <dbReference type="EMBL" id="PIE35956.1"/>
    </source>
</evidence>
<dbReference type="Pfam" id="PF12911">
    <property type="entry name" value="OppC_N"/>
    <property type="match status" value="1"/>
</dbReference>
<evidence type="ECO:0000313" key="8">
    <source>
        <dbReference type="Proteomes" id="UP000230821"/>
    </source>
</evidence>
<keyword evidence="2 5" id="KW-0812">Transmembrane</keyword>
<proteinExistence type="inferred from homology"/>
<dbReference type="InterPro" id="IPR000515">
    <property type="entry name" value="MetI-like"/>
</dbReference>
<dbReference type="PANTHER" id="PTHR43839">
    <property type="entry name" value="OPPC IN A BINDING PROTEIN-DEPENDENT TRANSPORT SYSTEM"/>
    <property type="match status" value="1"/>
</dbReference>
<dbReference type="InterPro" id="IPR025966">
    <property type="entry name" value="OppC_N"/>
</dbReference>
<keyword evidence="4 5" id="KW-0472">Membrane</keyword>
<evidence type="ECO:0000256" key="4">
    <source>
        <dbReference type="ARBA" id="ARBA00023136"/>
    </source>
</evidence>
<evidence type="ECO:0000256" key="5">
    <source>
        <dbReference type="RuleBase" id="RU363032"/>
    </source>
</evidence>
<accession>A0A2G6KJW9</accession>
<evidence type="ECO:0000256" key="3">
    <source>
        <dbReference type="ARBA" id="ARBA00022989"/>
    </source>
</evidence>
<feature type="transmembrane region" description="Helical" evidence="5">
    <location>
        <begin position="220"/>
        <end position="238"/>
    </location>
</feature>
<protein>
    <submittedName>
        <fullName evidence="7">Peptide ABC transporter permease</fullName>
    </submittedName>
</protein>
<feature type="transmembrane region" description="Helical" evidence="5">
    <location>
        <begin position="326"/>
        <end position="349"/>
    </location>
</feature>
<sequence>MSQDEARYAASQWKLMWRKFLCNKAAIIGGIVILLMYFIALFANFFVPYTLTTRFRNRIYFPPQRVHFFHEGQFLGPFVYGSKLTIDKKTFAKNYSVDMTKVHPIKFFAKGEPYKLFGRLDAETHFFLSEGGPVNLFGTDRQGRDMFTRILLGSQISLTIGLIGVFLSLFLGTILGITSGYYGGQVDNLIQRLIELVRSFPAIPLWMALSAALPSHWPPLRTYFAVTLILSLIGWTWLARQLRGKVLTLRNEEFILAAKLAGSSDCRIIFKHLIPSTLGHIIVVSTLAMPAMILAETSLSFLGLGLRAPLTSWGVLLQEAQNIQSIAIYPWVFMPALFIAITILAFNFLGDGLRDAADPYSR</sequence>
<dbReference type="Proteomes" id="UP000230821">
    <property type="component" value="Unassembled WGS sequence"/>
</dbReference>
<evidence type="ECO:0000256" key="2">
    <source>
        <dbReference type="ARBA" id="ARBA00022692"/>
    </source>
</evidence>
<dbReference type="GO" id="GO:0055085">
    <property type="term" value="P:transmembrane transport"/>
    <property type="evidence" value="ECO:0007669"/>
    <property type="project" value="InterPro"/>
</dbReference>
<organism evidence="7 8">
    <name type="scientific">candidate division KSB3 bacterium</name>
    <dbReference type="NCBI Taxonomy" id="2044937"/>
    <lineage>
        <taxon>Bacteria</taxon>
        <taxon>candidate division KSB3</taxon>
    </lineage>
</organism>
<feature type="domain" description="ABC transmembrane type-1" evidence="6">
    <location>
        <begin position="154"/>
        <end position="350"/>
    </location>
</feature>
<dbReference type="GO" id="GO:0005886">
    <property type="term" value="C:plasma membrane"/>
    <property type="evidence" value="ECO:0007669"/>
    <property type="project" value="UniProtKB-SubCell"/>
</dbReference>
<dbReference type="InterPro" id="IPR035906">
    <property type="entry name" value="MetI-like_sf"/>
</dbReference>
<dbReference type="PANTHER" id="PTHR43839:SF3">
    <property type="entry name" value="OLIGOPEPTIDE ABC TRANSPORTER, PERMEASE PROTEIN"/>
    <property type="match status" value="1"/>
</dbReference>
<feature type="transmembrane region" description="Helical" evidence="5">
    <location>
        <begin position="281"/>
        <end position="306"/>
    </location>
</feature>
<name>A0A2G6KJW9_9BACT</name>
<reference evidence="7 8" key="1">
    <citation type="submission" date="2017-10" db="EMBL/GenBank/DDBJ databases">
        <title>Novel microbial diversity and functional potential in the marine mammal oral microbiome.</title>
        <authorList>
            <person name="Dudek N.K."/>
            <person name="Sun C.L."/>
            <person name="Burstein D."/>
            <person name="Kantor R.S."/>
            <person name="Aliaga Goltsman D.S."/>
            <person name="Bik E.M."/>
            <person name="Thomas B.C."/>
            <person name="Banfield J.F."/>
            <person name="Relman D.A."/>
        </authorList>
    </citation>
    <scope>NUCLEOTIDE SEQUENCE [LARGE SCALE GENOMIC DNA]</scope>
    <source>
        <strain evidence="7">DOLJORAL78_47_16</strain>
    </source>
</reference>
<feature type="transmembrane region" description="Helical" evidence="5">
    <location>
        <begin position="21"/>
        <end position="47"/>
    </location>
</feature>